<dbReference type="RefSeq" id="WP_021284322.1">
    <property type="nucleotide sequence ID" value="NZ_JAGGLL010000004.1"/>
</dbReference>
<dbReference type="Proteomes" id="UP001519308">
    <property type="component" value="Unassembled WGS sequence"/>
</dbReference>
<gene>
    <name evidence="1" type="ORF">J2Z44_000686</name>
</gene>
<dbReference type="EMBL" id="JAGGLL010000004">
    <property type="protein sequence ID" value="MBP2020902.1"/>
    <property type="molecule type" value="Genomic_DNA"/>
</dbReference>
<protein>
    <submittedName>
        <fullName evidence="1">Uncharacterized protein</fullName>
    </submittedName>
</protein>
<sequence length="90" mass="10497">MERKLISGKVYKEIDFEEVQSSHNDQGDIFYHVFYGNVDWKRDGNEQKAICVFMKYNGKVNVITPANVLLKDMFKVEEAIARLKARNIVL</sequence>
<keyword evidence="2" id="KW-1185">Reference proteome</keyword>
<accession>A0ABS4JZE0</accession>
<evidence type="ECO:0000313" key="1">
    <source>
        <dbReference type="EMBL" id="MBP2020902.1"/>
    </source>
</evidence>
<organism evidence="1 2">
    <name type="scientific">Clostridium punense</name>
    <dbReference type="NCBI Taxonomy" id="1054297"/>
    <lineage>
        <taxon>Bacteria</taxon>
        <taxon>Bacillati</taxon>
        <taxon>Bacillota</taxon>
        <taxon>Clostridia</taxon>
        <taxon>Eubacteriales</taxon>
        <taxon>Clostridiaceae</taxon>
        <taxon>Clostridium</taxon>
    </lineage>
</organism>
<evidence type="ECO:0000313" key="2">
    <source>
        <dbReference type="Proteomes" id="UP001519308"/>
    </source>
</evidence>
<name>A0ABS4JZE0_9CLOT</name>
<proteinExistence type="predicted"/>
<comment type="caution">
    <text evidence="1">The sequence shown here is derived from an EMBL/GenBank/DDBJ whole genome shotgun (WGS) entry which is preliminary data.</text>
</comment>
<reference evidence="1 2" key="1">
    <citation type="submission" date="2021-03" db="EMBL/GenBank/DDBJ databases">
        <title>Genomic Encyclopedia of Type Strains, Phase IV (KMG-IV): sequencing the most valuable type-strain genomes for metagenomic binning, comparative biology and taxonomic classification.</title>
        <authorList>
            <person name="Goeker M."/>
        </authorList>
    </citation>
    <scope>NUCLEOTIDE SEQUENCE [LARGE SCALE GENOMIC DNA]</scope>
    <source>
        <strain evidence="1 2">DSM 28650</strain>
    </source>
</reference>